<dbReference type="Proteomes" id="UP001286313">
    <property type="component" value="Unassembled WGS sequence"/>
</dbReference>
<gene>
    <name evidence="2" type="ORF">Pcinc_040260</name>
</gene>
<organism evidence="2 3">
    <name type="scientific">Petrolisthes cinctipes</name>
    <name type="common">Flat porcelain crab</name>
    <dbReference type="NCBI Taxonomy" id="88211"/>
    <lineage>
        <taxon>Eukaryota</taxon>
        <taxon>Metazoa</taxon>
        <taxon>Ecdysozoa</taxon>
        <taxon>Arthropoda</taxon>
        <taxon>Crustacea</taxon>
        <taxon>Multicrustacea</taxon>
        <taxon>Malacostraca</taxon>
        <taxon>Eumalacostraca</taxon>
        <taxon>Eucarida</taxon>
        <taxon>Decapoda</taxon>
        <taxon>Pleocyemata</taxon>
        <taxon>Anomura</taxon>
        <taxon>Galatheoidea</taxon>
        <taxon>Porcellanidae</taxon>
        <taxon>Petrolisthes</taxon>
    </lineage>
</organism>
<keyword evidence="3" id="KW-1185">Reference proteome</keyword>
<evidence type="ECO:0000256" key="1">
    <source>
        <dbReference type="SAM" id="MobiDB-lite"/>
    </source>
</evidence>
<sequence length="188" mass="22269">MGKEKGRRDGGCGGSEEERERGRVWREGEMRKRREGEREERRKWGKRREGGREEGGRGMYTERKRSDDGRRYLTSTDDCSFAQTIPHFHDDSSPLNTISPHFYRRLLTFTDDTSLLHTIPHFHRLYLTSTDDTSFLQTIPHFHRRYLTSTDDSSPLNTISPHFYTRYLNSRRTAILELTIVLFQRPNE</sequence>
<evidence type="ECO:0000313" key="2">
    <source>
        <dbReference type="EMBL" id="KAK3853183.1"/>
    </source>
</evidence>
<reference evidence="2" key="1">
    <citation type="submission" date="2023-10" db="EMBL/GenBank/DDBJ databases">
        <title>Genome assemblies of two species of porcelain crab, Petrolisthes cinctipes and Petrolisthes manimaculis (Anomura: Porcellanidae).</title>
        <authorList>
            <person name="Angst P."/>
        </authorList>
    </citation>
    <scope>NUCLEOTIDE SEQUENCE</scope>
    <source>
        <strain evidence="2">PB745_01</strain>
        <tissue evidence="2">Gill</tissue>
    </source>
</reference>
<feature type="region of interest" description="Disordered" evidence="1">
    <location>
        <begin position="1"/>
        <end position="71"/>
    </location>
</feature>
<evidence type="ECO:0000313" key="3">
    <source>
        <dbReference type="Proteomes" id="UP001286313"/>
    </source>
</evidence>
<dbReference type="AlphaFoldDB" id="A0AAE1EIS6"/>
<name>A0AAE1EIS6_PETCI</name>
<proteinExistence type="predicted"/>
<protein>
    <submittedName>
        <fullName evidence="2">Uncharacterized protein</fullName>
    </submittedName>
</protein>
<comment type="caution">
    <text evidence="2">The sequence shown here is derived from an EMBL/GenBank/DDBJ whole genome shotgun (WGS) entry which is preliminary data.</text>
</comment>
<accession>A0AAE1EIS6</accession>
<dbReference type="EMBL" id="JAWQEG010007061">
    <property type="protein sequence ID" value="KAK3853183.1"/>
    <property type="molecule type" value="Genomic_DNA"/>
</dbReference>